<dbReference type="EMBL" id="HBUE01228489">
    <property type="protein sequence ID" value="CAG6543398.1"/>
    <property type="molecule type" value="Transcribed_RNA"/>
</dbReference>
<organism evidence="1">
    <name type="scientific">Culex pipiens</name>
    <name type="common">House mosquito</name>
    <dbReference type="NCBI Taxonomy" id="7175"/>
    <lineage>
        <taxon>Eukaryota</taxon>
        <taxon>Metazoa</taxon>
        <taxon>Ecdysozoa</taxon>
        <taxon>Arthropoda</taxon>
        <taxon>Hexapoda</taxon>
        <taxon>Insecta</taxon>
        <taxon>Pterygota</taxon>
        <taxon>Neoptera</taxon>
        <taxon>Endopterygota</taxon>
        <taxon>Diptera</taxon>
        <taxon>Nematocera</taxon>
        <taxon>Culicoidea</taxon>
        <taxon>Culicidae</taxon>
        <taxon>Culicinae</taxon>
        <taxon>Culicini</taxon>
        <taxon>Culex</taxon>
        <taxon>Culex</taxon>
    </lineage>
</organism>
<dbReference type="EMBL" id="HBUE01335250">
    <property type="protein sequence ID" value="CAG6595520.1"/>
    <property type="molecule type" value="Transcribed_RNA"/>
</dbReference>
<reference evidence="1" key="1">
    <citation type="submission" date="2021-05" db="EMBL/GenBank/DDBJ databases">
        <authorList>
            <person name="Alioto T."/>
            <person name="Alioto T."/>
            <person name="Gomez Garrido J."/>
        </authorList>
    </citation>
    <scope>NUCLEOTIDE SEQUENCE</scope>
</reference>
<name>A0A8D8KMJ0_CULPI</name>
<protein>
    <submittedName>
        <fullName evidence="1">(northern house mosquito) hypothetical protein</fullName>
    </submittedName>
</protein>
<proteinExistence type="predicted"/>
<sequence>MQLKIKQHFITTLDTLTIVNDKDFADENAAQWIYRTLNKGKDNRLARTHVRKTEKNTQYKILYIFEILFIYLYIKNVKKISERKTHTTQKQALNEMFWFFFEQKKKYQLTHTLSKYGML</sequence>
<accession>A0A8D8KMJ0</accession>
<evidence type="ECO:0000313" key="1">
    <source>
        <dbReference type="EMBL" id="CAG6595520.1"/>
    </source>
</evidence>
<dbReference type="AlphaFoldDB" id="A0A8D8KMJ0"/>